<name>A0AAD7JDR8_9AGAR</name>
<evidence type="ECO:0000313" key="3">
    <source>
        <dbReference type="Proteomes" id="UP001215598"/>
    </source>
</evidence>
<accession>A0AAD7JDR8</accession>
<reference evidence="2" key="1">
    <citation type="submission" date="2023-03" db="EMBL/GenBank/DDBJ databases">
        <title>Massive genome expansion in bonnet fungi (Mycena s.s.) driven by repeated elements and novel gene families across ecological guilds.</title>
        <authorList>
            <consortium name="Lawrence Berkeley National Laboratory"/>
            <person name="Harder C.B."/>
            <person name="Miyauchi S."/>
            <person name="Viragh M."/>
            <person name="Kuo A."/>
            <person name="Thoen E."/>
            <person name="Andreopoulos B."/>
            <person name="Lu D."/>
            <person name="Skrede I."/>
            <person name="Drula E."/>
            <person name="Henrissat B."/>
            <person name="Morin E."/>
            <person name="Kohler A."/>
            <person name="Barry K."/>
            <person name="LaButti K."/>
            <person name="Morin E."/>
            <person name="Salamov A."/>
            <person name="Lipzen A."/>
            <person name="Mereny Z."/>
            <person name="Hegedus B."/>
            <person name="Baldrian P."/>
            <person name="Stursova M."/>
            <person name="Weitz H."/>
            <person name="Taylor A."/>
            <person name="Grigoriev I.V."/>
            <person name="Nagy L.G."/>
            <person name="Martin F."/>
            <person name="Kauserud H."/>
        </authorList>
    </citation>
    <scope>NUCLEOTIDE SEQUENCE</scope>
    <source>
        <strain evidence="2">CBHHK182m</strain>
    </source>
</reference>
<feature type="coiled-coil region" evidence="1">
    <location>
        <begin position="29"/>
        <end position="63"/>
    </location>
</feature>
<gene>
    <name evidence="2" type="ORF">B0H16DRAFT_1884010</name>
</gene>
<evidence type="ECO:0000256" key="1">
    <source>
        <dbReference type="SAM" id="Coils"/>
    </source>
</evidence>
<sequence>MTTNSPFSAYLGTNYCPKDEEVLEIKSILVESTRRLKILDEEVADLQKAIDKLKEERDSVQSFFDAHKALISPARQLPLDVIQEIFVACLPTHRNCVMSATEAPVLLGRICSLWRTISLSTPRLWSKIHVVDPLDWISSPLLLKKLAQRLETTKMWLERSGQCPLSISLECSVQNDQFPPDDSTPAATPPAVQFLQALIPFSRRWRHIHFSAALSELLKTMSHLHETDVPLLESVAIYQHPLNDIPATGIRESFQMLRGARISSFSTPGSIFDPTLFPLTWEQLTSLTIDGPPWFVGGELNIVSLTRLI</sequence>
<dbReference type="AlphaFoldDB" id="A0AAD7JDR8"/>
<protein>
    <recommendedName>
        <fullName evidence="4">F-box domain-containing protein</fullName>
    </recommendedName>
</protein>
<dbReference type="EMBL" id="JARKIB010000032">
    <property type="protein sequence ID" value="KAJ7762557.1"/>
    <property type="molecule type" value="Genomic_DNA"/>
</dbReference>
<keyword evidence="1" id="KW-0175">Coiled coil</keyword>
<evidence type="ECO:0000313" key="2">
    <source>
        <dbReference type="EMBL" id="KAJ7762557.1"/>
    </source>
</evidence>
<proteinExistence type="predicted"/>
<dbReference type="Proteomes" id="UP001215598">
    <property type="component" value="Unassembled WGS sequence"/>
</dbReference>
<comment type="caution">
    <text evidence="2">The sequence shown here is derived from an EMBL/GenBank/DDBJ whole genome shotgun (WGS) entry which is preliminary data.</text>
</comment>
<keyword evidence="3" id="KW-1185">Reference proteome</keyword>
<organism evidence="2 3">
    <name type="scientific">Mycena metata</name>
    <dbReference type="NCBI Taxonomy" id="1033252"/>
    <lineage>
        <taxon>Eukaryota</taxon>
        <taxon>Fungi</taxon>
        <taxon>Dikarya</taxon>
        <taxon>Basidiomycota</taxon>
        <taxon>Agaricomycotina</taxon>
        <taxon>Agaricomycetes</taxon>
        <taxon>Agaricomycetidae</taxon>
        <taxon>Agaricales</taxon>
        <taxon>Marasmiineae</taxon>
        <taxon>Mycenaceae</taxon>
        <taxon>Mycena</taxon>
    </lineage>
</organism>
<evidence type="ECO:0008006" key="4">
    <source>
        <dbReference type="Google" id="ProtNLM"/>
    </source>
</evidence>